<feature type="signal peptide" evidence="1">
    <location>
        <begin position="1"/>
        <end position="21"/>
    </location>
</feature>
<protein>
    <recommendedName>
        <fullName evidence="4">PKD domain-containing protein</fullName>
    </recommendedName>
</protein>
<dbReference type="Gene3D" id="2.60.120.430">
    <property type="entry name" value="Galactose-binding lectin"/>
    <property type="match status" value="2"/>
</dbReference>
<dbReference type="InterPro" id="IPR008979">
    <property type="entry name" value="Galactose-bd-like_sf"/>
</dbReference>
<evidence type="ECO:0000313" key="2">
    <source>
        <dbReference type="EMBL" id="PHQ29372.1"/>
    </source>
</evidence>
<evidence type="ECO:0000313" key="3">
    <source>
        <dbReference type="Proteomes" id="UP000229433"/>
    </source>
</evidence>
<keyword evidence="3" id="KW-1185">Reference proteome</keyword>
<dbReference type="SUPFAM" id="SSF49785">
    <property type="entry name" value="Galactose-binding domain-like"/>
    <property type="match status" value="1"/>
</dbReference>
<accession>A0A2G1VRG5</accession>
<feature type="chain" id="PRO_5013666252" description="PKD domain-containing protein" evidence="1">
    <location>
        <begin position="22"/>
        <end position="715"/>
    </location>
</feature>
<evidence type="ECO:0000256" key="1">
    <source>
        <dbReference type="SAM" id="SignalP"/>
    </source>
</evidence>
<dbReference type="OrthoDB" id="5381604at2"/>
<gene>
    <name evidence="2" type="ORF">CJ305_10545</name>
</gene>
<comment type="caution">
    <text evidence="2">The sequence shown here is derived from an EMBL/GenBank/DDBJ whole genome shotgun (WGS) entry which is preliminary data.</text>
</comment>
<dbReference type="AlphaFoldDB" id="A0A2G1VRG5"/>
<dbReference type="PROSITE" id="PS51257">
    <property type="entry name" value="PROKAR_LIPOPROTEIN"/>
    <property type="match status" value="1"/>
</dbReference>
<proteinExistence type="predicted"/>
<sequence length="715" mass="76465">MKIFKLLVLVLTAVTAFTACEDDIITNYAFDDISAPQNLKANFEVTQDDSGVVNITPVGEGASTFTVYSGIEGDTPVTINAGETVSFTYLEGEYVVRIVATGATGLTSEYNQNLIISFTAPENLSFETSVSGLKLTVTPEATDASQFDVYFGLGDDEEPVTIMPGESAVYEYLEAGTYDIRVVARAASVETIELTKSVEVAGAVDPIVMPITFDNPDVNYEFVTFNGASFQVVTNPDLSGANTAETNVGAITNSGAQFEGGTFNLGTPVDFSGADKTITMKFWSDTPTSILLKFEGGVNGERQNEISKPHSGTGWEELSFDFGSEAIKSYIDGSQGVGEPFVPTGQYASMVIFVDGPGTLAGTFYIDDIEQTGGLTSPQAAAPTPDKPESGVISMFSNAYTNIDMATWRTDWSAATLEESAINGNDVKIYSGLNFVGAEPVAPIDATQMTHFRTDIWTNGATTFRIKLVDFGANGTFDGGDDTEHEVVIENPSQAEWVTLDIPLADFTGLQNRGHISQLIYSAAPAGEATVYIDNVFFYDANASAPDSPQNAAPAPTFPEANVLSLFSDAYSDVAMATWRTDWSSATLEDITVAGNAVKKYSALNFVGAEPTAPIDATSMTHFRTDIWTGDATQIRIKLVDFGPNGSFDGGDDSEHEITLNFDNGDFVRNSWVTLDIPLADFTGLAAREHIAQLIYSAGPAGAATVYVDNVYFHN</sequence>
<dbReference type="Proteomes" id="UP000229433">
    <property type="component" value="Unassembled WGS sequence"/>
</dbReference>
<dbReference type="EMBL" id="NQXA01000007">
    <property type="protein sequence ID" value="PHQ29372.1"/>
    <property type="molecule type" value="Genomic_DNA"/>
</dbReference>
<keyword evidence="1" id="KW-0732">Signal</keyword>
<reference evidence="2 3" key="1">
    <citation type="submission" date="2017-08" db="EMBL/GenBank/DDBJ databases">
        <title>The whole genome shortgun sequences of strain Leeuwenhoekiella nanhaiensis G18 from the South China Sea.</title>
        <authorList>
            <person name="Liu Q."/>
        </authorList>
    </citation>
    <scope>NUCLEOTIDE SEQUENCE [LARGE SCALE GENOMIC DNA]</scope>
    <source>
        <strain evidence="2 3">G18</strain>
    </source>
</reference>
<evidence type="ECO:0008006" key="4">
    <source>
        <dbReference type="Google" id="ProtNLM"/>
    </source>
</evidence>
<dbReference type="RefSeq" id="WP_099646223.1">
    <property type="nucleotide sequence ID" value="NZ_KZ319290.1"/>
</dbReference>
<name>A0A2G1VRG5_9FLAO</name>
<organism evidence="2 3">
    <name type="scientific">Leeuwenhoekiella nanhaiensis</name>
    <dbReference type="NCBI Taxonomy" id="1655491"/>
    <lineage>
        <taxon>Bacteria</taxon>
        <taxon>Pseudomonadati</taxon>
        <taxon>Bacteroidota</taxon>
        <taxon>Flavobacteriia</taxon>
        <taxon>Flavobacteriales</taxon>
        <taxon>Flavobacteriaceae</taxon>
        <taxon>Leeuwenhoekiella</taxon>
    </lineage>
</organism>